<evidence type="ECO:0000256" key="1">
    <source>
        <dbReference type="ARBA" id="ARBA00022553"/>
    </source>
</evidence>
<feature type="modified residue" description="4-aspartylphosphate" evidence="2">
    <location>
        <position position="64"/>
    </location>
</feature>
<accession>A0A6I3T3L8</accession>
<dbReference type="Gene3D" id="3.40.50.2300">
    <property type="match status" value="1"/>
</dbReference>
<dbReference type="Pfam" id="PF00072">
    <property type="entry name" value="Response_reg"/>
    <property type="match status" value="1"/>
</dbReference>
<sequence length="133" mass="13866">AAPVRQAAPPVAPLRILIADDNADAAESLDALLRLGGHDTRIAYDGSGALALAQSFLPDLAFLDLGMPVMDGLETARHLRALPVTRHVTLVALTGWGAPDDRARASAAGFDHHLLKPAVPAEVQALLAQVSRA</sequence>
<feature type="domain" description="Response regulatory" evidence="3">
    <location>
        <begin position="15"/>
        <end position="131"/>
    </location>
</feature>
<dbReference type="PANTHER" id="PTHR44591:SF3">
    <property type="entry name" value="RESPONSE REGULATORY DOMAIN-CONTAINING PROTEIN"/>
    <property type="match status" value="1"/>
</dbReference>
<evidence type="ECO:0000313" key="5">
    <source>
        <dbReference type="Proteomes" id="UP000430634"/>
    </source>
</evidence>
<dbReference type="PANTHER" id="PTHR44591">
    <property type="entry name" value="STRESS RESPONSE REGULATOR PROTEIN 1"/>
    <property type="match status" value="1"/>
</dbReference>
<keyword evidence="1 2" id="KW-0597">Phosphoprotein</keyword>
<dbReference type="SUPFAM" id="SSF52172">
    <property type="entry name" value="CheY-like"/>
    <property type="match status" value="1"/>
</dbReference>
<dbReference type="InterPro" id="IPR011006">
    <property type="entry name" value="CheY-like_superfamily"/>
</dbReference>
<evidence type="ECO:0000256" key="2">
    <source>
        <dbReference type="PROSITE-ProRule" id="PRU00169"/>
    </source>
</evidence>
<dbReference type="EMBL" id="WNKZ01000122">
    <property type="protein sequence ID" value="MTV56014.1"/>
    <property type="molecule type" value="Genomic_DNA"/>
</dbReference>
<dbReference type="GO" id="GO:0000160">
    <property type="term" value="P:phosphorelay signal transduction system"/>
    <property type="evidence" value="ECO:0007669"/>
    <property type="project" value="InterPro"/>
</dbReference>
<evidence type="ECO:0000259" key="3">
    <source>
        <dbReference type="PROSITE" id="PS50110"/>
    </source>
</evidence>
<reference evidence="4 5" key="1">
    <citation type="submission" date="2019-11" db="EMBL/GenBank/DDBJ databases">
        <title>Type strains purchased from KCTC, JCM and DSMZ.</title>
        <authorList>
            <person name="Lu H."/>
        </authorList>
    </citation>
    <scope>NUCLEOTIDE SEQUENCE [LARGE SCALE GENOMIC DNA]</scope>
    <source>
        <strain evidence="4 5">KCTC 52429</strain>
    </source>
</reference>
<name>A0A6I3T3L8_9BURK</name>
<evidence type="ECO:0000313" key="4">
    <source>
        <dbReference type="EMBL" id="MTV56014.1"/>
    </source>
</evidence>
<feature type="non-terminal residue" evidence="4">
    <location>
        <position position="1"/>
    </location>
</feature>
<dbReference type="InterPro" id="IPR050595">
    <property type="entry name" value="Bact_response_regulator"/>
</dbReference>
<comment type="caution">
    <text evidence="4">The sequence shown here is derived from an EMBL/GenBank/DDBJ whole genome shotgun (WGS) entry which is preliminary data.</text>
</comment>
<gene>
    <name evidence="4" type="ORF">GM672_25135</name>
</gene>
<dbReference type="RefSeq" id="WP_155473262.1">
    <property type="nucleotide sequence ID" value="NZ_WNKZ01000122.1"/>
</dbReference>
<protein>
    <submittedName>
        <fullName evidence="4">Response regulator</fullName>
    </submittedName>
</protein>
<dbReference type="OrthoDB" id="5421695at2"/>
<proteinExistence type="predicted"/>
<dbReference type="SMART" id="SM00448">
    <property type="entry name" value="REC"/>
    <property type="match status" value="1"/>
</dbReference>
<organism evidence="4 5">
    <name type="scientific">Pseudoduganella buxea</name>
    <dbReference type="NCBI Taxonomy" id="1949069"/>
    <lineage>
        <taxon>Bacteria</taxon>
        <taxon>Pseudomonadati</taxon>
        <taxon>Pseudomonadota</taxon>
        <taxon>Betaproteobacteria</taxon>
        <taxon>Burkholderiales</taxon>
        <taxon>Oxalobacteraceae</taxon>
        <taxon>Telluria group</taxon>
        <taxon>Pseudoduganella</taxon>
    </lineage>
</organism>
<dbReference type="AlphaFoldDB" id="A0A6I3T3L8"/>
<dbReference type="PROSITE" id="PS50110">
    <property type="entry name" value="RESPONSE_REGULATORY"/>
    <property type="match status" value="1"/>
</dbReference>
<dbReference type="Proteomes" id="UP000430634">
    <property type="component" value="Unassembled WGS sequence"/>
</dbReference>
<dbReference type="InterPro" id="IPR001789">
    <property type="entry name" value="Sig_transdc_resp-reg_receiver"/>
</dbReference>